<proteinExistence type="predicted"/>
<dbReference type="OrthoDB" id="206598at2759"/>
<feature type="compositionally biased region" description="Gly residues" evidence="1">
    <location>
        <begin position="363"/>
        <end position="377"/>
    </location>
</feature>
<dbReference type="EMBL" id="JAEHOD010000062">
    <property type="protein sequence ID" value="KAG2433519.1"/>
    <property type="molecule type" value="Genomic_DNA"/>
</dbReference>
<dbReference type="PANTHER" id="PTHR13369">
    <property type="match status" value="1"/>
</dbReference>
<evidence type="ECO:0000256" key="1">
    <source>
        <dbReference type="SAM" id="MobiDB-lite"/>
    </source>
</evidence>
<feature type="compositionally biased region" description="Low complexity" evidence="1">
    <location>
        <begin position="16"/>
        <end position="43"/>
    </location>
</feature>
<name>A0A835T462_9CHLO</name>
<dbReference type="CDD" id="cd02440">
    <property type="entry name" value="AdoMet_MTases"/>
    <property type="match status" value="1"/>
</dbReference>
<evidence type="ECO:0000313" key="4">
    <source>
        <dbReference type="Proteomes" id="UP000613740"/>
    </source>
</evidence>
<feature type="region of interest" description="Disordered" evidence="1">
    <location>
        <begin position="16"/>
        <end position="50"/>
    </location>
</feature>
<dbReference type="AlphaFoldDB" id="A0A835T462"/>
<feature type="compositionally biased region" description="Low complexity" evidence="1">
    <location>
        <begin position="244"/>
        <end position="276"/>
    </location>
</feature>
<comment type="caution">
    <text evidence="3">The sequence shown here is derived from an EMBL/GenBank/DDBJ whole genome shotgun (WGS) entry which is preliminary data.</text>
</comment>
<feature type="compositionally biased region" description="Low complexity" evidence="1">
    <location>
        <begin position="378"/>
        <end position="390"/>
    </location>
</feature>
<evidence type="ECO:0000313" key="3">
    <source>
        <dbReference type="EMBL" id="KAG2433519.1"/>
    </source>
</evidence>
<dbReference type="Pfam" id="PF13679">
    <property type="entry name" value="Methyltransf_32"/>
    <property type="match status" value="1"/>
</dbReference>
<dbReference type="InterPro" id="IPR029063">
    <property type="entry name" value="SAM-dependent_MTases_sf"/>
</dbReference>
<feature type="domain" description="Methyltransferase" evidence="2">
    <location>
        <begin position="94"/>
        <end position="200"/>
    </location>
</feature>
<feature type="region of interest" description="Disordered" evidence="1">
    <location>
        <begin position="362"/>
        <end position="390"/>
    </location>
</feature>
<evidence type="ECO:0000259" key="2">
    <source>
        <dbReference type="Pfam" id="PF13679"/>
    </source>
</evidence>
<dbReference type="GO" id="GO:0005737">
    <property type="term" value="C:cytoplasm"/>
    <property type="evidence" value="ECO:0007669"/>
    <property type="project" value="TreeGrafter"/>
</dbReference>
<organism evidence="3 4">
    <name type="scientific">Chlamydomonas schloesseri</name>
    <dbReference type="NCBI Taxonomy" id="2026947"/>
    <lineage>
        <taxon>Eukaryota</taxon>
        <taxon>Viridiplantae</taxon>
        <taxon>Chlorophyta</taxon>
        <taxon>core chlorophytes</taxon>
        <taxon>Chlorophyceae</taxon>
        <taxon>CS clade</taxon>
        <taxon>Chlamydomonadales</taxon>
        <taxon>Chlamydomonadaceae</taxon>
        <taxon>Chlamydomonas</taxon>
    </lineage>
</organism>
<protein>
    <recommendedName>
        <fullName evidence="2">Methyltransferase domain-containing protein</fullName>
    </recommendedName>
</protein>
<sequence length="494" mass="48147">MEQQLSSMVLGRAGEAAAAAAPDAGTSSSTGTVSQQRGSQPSAAGGGASRGHIKRWQVESFAAVLRHLLDGGAGEHAAAATKSTSYGATAAAGGSQPLHVVDFGCGTGTLMLPLAVLFPHCHFTGVEMKPAAVALLQERARAAGLTNVSAVRGMIESFTEQPFDVALALHACGNATDAALLLAAARRAAYVVSPCCVGKLKFSLAGGSSFSAGAFAYTPRMPGDRPHSRAAAAAAATVATTTTSTAAAGKGAASNNAGPSFAAASERASSRPRPAEGSQTAAECMAMTSSAAQAGVRGASATTGATGPGAPADGSAQGAEPAAAAAVVLGELRHPRSMWLRAQLPEPEAHFRILAKVADQNHSGGGAGGGRGGGGGDAAAAPATPQAAAADGDTANEALCAGGGGAPLAARAAAACKAHVELDRNMAACEDGYCTGLFKVLHADAMAKGDLLVGVPAERARWAGLAELLDCKPREGAMAGAAGAAGAAAALVAA</sequence>
<feature type="compositionally biased region" description="Polar residues" evidence="1">
    <location>
        <begin position="277"/>
        <end position="292"/>
    </location>
</feature>
<dbReference type="PANTHER" id="PTHR13369:SF0">
    <property type="entry name" value="GLUTATHIONE S-TRANSFERASE C-TERMINAL DOMAIN-CONTAINING PROTEIN"/>
    <property type="match status" value="1"/>
</dbReference>
<reference evidence="3" key="1">
    <citation type="journal article" date="2020" name="bioRxiv">
        <title>Comparative genomics of Chlamydomonas.</title>
        <authorList>
            <person name="Craig R.J."/>
            <person name="Hasan A.R."/>
            <person name="Ness R.W."/>
            <person name="Keightley P.D."/>
        </authorList>
    </citation>
    <scope>NUCLEOTIDE SEQUENCE</scope>
    <source>
        <strain evidence="3">CCAP 11/173</strain>
    </source>
</reference>
<gene>
    <name evidence="3" type="ORF">HYH02_012637</name>
</gene>
<accession>A0A835T462</accession>
<dbReference type="Gene3D" id="3.40.50.150">
    <property type="entry name" value="Vaccinia Virus protein VP39"/>
    <property type="match status" value="1"/>
</dbReference>
<dbReference type="Proteomes" id="UP000613740">
    <property type="component" value="Unassembled WGS sequence"/>
</dbReference>
<dbReference type="SUPFAM" id="SSF53335">
    <property type="entry name" value="S-adenosyl-L-methionine-dependent methyltransferases"/>
    <property type="match status" value="1"/>
</dbReference>
<feature type="compositionally biased region" description="Low complexity" evidence="1">
    <location>
        <begin position="294"/>
        <end position="318"/>
    </location>
</feature>
<dbReference type="InterPro" id="IPR025714">
    <property type="entry name" value="Methyltranfer_dom"/>
</dbReference>
<keyword evidence="4" id="KW-1185">Reference proteome</keyword>
<feature type="region of interest" description="Disordered" evidence="1">
    <location>
        <begin position="244"/>
        <end position="318"/>
    </location>
</feature>